<sequence length="200" mass="22169">MSTKLPRADRRAQLLEVARDIVRELGTDALTLGSLAERAGVSRPITYSHFETRAGLFIALYKDISDHQLRDLADAVHQTPSKLEGVARVIAQAYIDCQITVGPEAYTIAAALKGDPEMDAFQREVVTSHVEFCCRVLSPLSPLSDEIVRRRCAAIIGSVEALSQELLHGLVKKEDTVDDLSSLISTWLDTSRYSRNDFNR</sequence>
<keyword evidence="1 2" id="KW-0238">DNA-binding</keyword>
<feature type="DNA-binding region" description="H-T-H motif" evidence="2">
    <location>
        <begin position="31"/>
        <end position="50"/>
    </location>
</feature>
<dbReference type="GO" id="GO:0000976">
    <property type="term" value="F:transcription cis-regulatory region binding"/>
    <property type="evidence" value="ECO:0007669"/>
    <property type="project" value="TreeGrafter"/>
</dbReference>
<dbReference type="Proteomes" id="UP000292085">
    <property type="component" value="Unassembled WGS sequence"/>
</dbReference>
<gene>
    <name evidence="4" type="ORF">EWE75_19890</name>
</gene>
<dbReference type="PANTHER" id="PTHR30055">
    <property type="entry name" value="HTH-TYPE TRANSCRIPTIONAL REGULATOR RUTR"/>
    <property type="match status" value="1"/>
</dbReference>
<dbReference type="Gene3D" id="1.10.357.10">
    <property type="entry name" value="Tetracycline Repressor, domain 2"/>
    <property type="match status" value="1"/>
</dbReference>
<feature type="domain" description="HTH tetR-type" evidence="3">
    <location>
        <begin position="8"/>
        <end position="68"/>
    </location>
</feature>
<dbReference type="GO" id="GO:0003700">
    <property type="term" value="F:DNA-binding transcription factor activity"/>
    <property type="evidence" value="ECO:0007669"/>
    <property type="project" value="TreeGrafter"/>
</dbReference>
<protein>
    <submittedName>
        <fullName evidence="4">TetR/AcrR family transcriptional regulator</fullName>
    </submittedName>
</protein>
<evidence type="ECO:0000313" key="4">
    <source>
        <dbReference type="EMBL" id="RZF61028.1"/>
    </source>
</evidence>
<organism evidence="4 5">
    <name type="scientific">Sphingomonas populi</name>
    <dbReference type="NCBI Taxonomy" id="2484750"/>
    <lineage>
        <taxon>Bacteria</taxon>
        <taxon>Pseudomonadati</taxon>
        <taxon>Pseudomonadota</taxon>
        <taxon>Alphaproteobacteria</taxon>
        <taxon>Sphingomonadales</taxon>
        <taxon>Sphingomonadaceae</taxon>
        <taxon>Sphingomonas</taxon>
    </lineage>
</organism>
<reference evidence="4 5" key="1">
    <citation type="submission" date="2019-02" db="EMBL/GenBank/DDBJ databases">
        <authorList>
            <person name="Li Y."/>
        </authorList>
    </citation>
    <scope>NUCLEOTIDE SEQUENCE [LARGE SCALE GENOMIC DNA]</scope>
    <source>
        <strain evidence="4 5">3-7</strain>
    </source>
</reference>
<dbReference type="PANTHER" id="PTHR30055:SF223">
    <property type="entry name" value="HTH-TYPE TRANSCRIPTIONAL REGULATOR UIDR"/>
    <property type="match status" value="1"/>
</dbReference>
<dbReference type="InterPro" id="IPR009057">
    <property type="entry name" value="Homeodomain-like_sf"/>
</dbReference>
<evidence type="ECO:0000259" key="3">
    <source>
        <dbReference type="PROSITE" id="PS50977"/>
    </source>
</evidence>
<dbReference type="EMBL" id="SGIS01000040">
    <property type="protein sequence ID" value="RZF61028.1"/>
    <property type="molecule type" value="Genomic_DNA"/>
</dbReference>
<dbReference type="AlphaFoldDB" id="A0A4V2DCC7"/>
<dbReference type="RefSeq" id="WP_130159852.1">
    <property type="nucleotide sequence ID" value="NZ_SGIS01000040.1"/>
</dbReference>
<dbReference type="InterPro" id="IPR050109">
    <property type="entry name" value="HTH-type_TetR-like_transc_reg"/>
</dbReference>
<evidence type="ECO:0000256" key="1">
    <source>
        <dbReference type="ARBA" id="ARBA00023125"/>
    </source>
</evidence>
<comment type="caution">
    <text evidence="4">The sequence shown here is derived from an EMBL/GenBank/DDBJ whole genome shotgun (WGS) entry which is preliminary data.</text>
</comment>
<evidence type="ECO:0000256" key="2">
    <source>
        <dbReference type="PROSITE-ProRule" id="PRU00335"/>
    </source>
</evidence>
<keyword evidence="5" id="KW-1185">Reference proteome</keyword>
<dbReference type="InterPro" id="IPR001647">
    <property type="entry name" value="HTH_TetR"/>
</dbReference>
<dbReference type="Pfam" id="PF00440">
    <property type="entry name" value="TetR_N"/>
    <property type="match status" value="1"/>
</dbReference>
<dbReference type="SUPFAM" id="SSF46689">
    <property type="entry name" value="Homeodomain-like"/>
    <property type="match status" value="1"/>
</dbReference>
<accession>A0A4V2DCC7</accession>
<evidence type="ECO:0000313" key="5">
    <source>
        <dbReference type="Proteomes" id="UP000292085"/>
    </source>
</evidence>
<dbReference type="PROSITE" id="PS50977">
    <property type="entry name" value="HTH_TETR_2"/>
    <property type="match status" value="1"/>
</dbReference>
<proteinExistence type="predicted"/>
<name>A0A4V2DCC7_9SPHN</name>
<dbReference type="PRINTS" id="PR00455">
    <property type="entry name" value="HTHTETR"/>
</dbReference>
<dbReference type="OrthoDB" id="70491at2"/>